<dbReference type="AlphaFoldDB" id="A0A9Q0N115"/>
<reference evidence="1" key="1">
    <citation type="submission" date="2022-07" db="EMBL/GenBank/DDBJ databases">
        <authorList>
            <person name="Trinca V."/>
            <person name="Uliana J.V.C."/>
            <person name="Torres T.T."/>
            <person name="Ward R.J."/>
            <person name="Monesi N."/>
        </authorList>
    </citation>
    <scope>NUCLEOTIDE SEQUENCE</scope>
    <source>
        <strain evidence="1">HSMRA1968</strain>
        <tissue evidence="1">Whole embryos</tissue>
    </source>
</reference>
<accession>A0A9Q0N115</accession>
<dbReference type="Proteomes" id="UP001151699">
    <property type="component" value="Chromosome B"/>
</dbReference>
<organism evidence="1 2">
    <name type="scientific">Pseudolycoriella hygida</name>
    <dbReference type="NCBI Taxonomy" id="35572"/>
    <lineage>
        <taxon>Eukaryota</taxon>
        <taxon>Metazoa</taxon>
        <taxon>Ecdysozoa</taxon>
        <taxon>Arthropoda</taxon>
        <taxon>Hexapoda</taxon>
        <taxon>Insecta</taxon>
        <taxon>Pterygota</taxon>
        <taxon>Neoptera</taxon>
        <taxon>Endopterygota</taxon>
        <taxon>Diptera</taxon>
        <taxon>Nematocera</taxon>
        <taxon>Sciaroidea</taxon>
        <taxon>Sciaridae</taxon>
        <taxon>Pseudolycoriella</taxon>
    </lineage>
</organism>
<protein>
    <submittedName>
        <fullName evidence="1">Uncharacterized protein</fullName>
    </submittedName>
</protein>
<dbReference type="EMBL" id="WJQU01000002">
    <property type="protein sequence ID" value="KAJ6641042.1"/>
    <property type="molecule type" value="Genomic_DNA"/>
</dbReference>
<evidence type="ECO:0000313" key="2">
    <source>
        <dbReference type="Proteomes" id="UP001151699"/>
    </source>
</evidence>
<comment type="caution">
    <text evidence="1">The sequence shown here is derived from an EMBL/GenBank/DDBJ whole genome shotgun (WGS) entry which is preliminary data.</text>
</comment>
<sequence length="125" mass="13971">MFIDAYANAIFSVGGQIYSSPRHIHSINTFAQASSQLSSQTHCLSSQKEHTTKTVHSFILDDVEGTLNVLSYELLDPNLSIEGYLDSNILEKEDYRDPHDIVDEILAEIDANYVNPRSSSPEIVQ</sequence>
<proteinExistence type="predicted"/>
<evidence type="ECO:0000313" key="1">
    <source>
        <dbReference type="EMBL" id="KAJ6641042.1"/>
    </source>
</evidence>
<keyword evidence="2" id="KW-1185">Reference proteome</keyword>
<gene>
    <name evidence="1" type="ORF">Bhyg_05975</name>
</gene>
<name>A0A9Q0N115_9DIPT</name>